<protein>
    <submittedName>
        <fullName evidence="1">Protein kinase</fullName>
    </submittedName>
</protein>
<evidence type="ECO:0000313" key="1">
    <source>
        <dbReference type="EMBL" id="KAJ4710411.1"/>
    </source>
</evidence>
<name>A0ACC1XGB5_MELAZ</name>
<accession>A0ACC1XGB5</accession>
<sequence length="152" mass="17343">MLSACWNSSLFIPNYFILVSQHNEAILKQILLGLTYCHSLNFLHRDLKPNNLLIDLKSNTVKIADFGLARSSRVPQKEYSCDSFRKPTEKTWPGVTRISELTSYPKCKPQNLAKTFPDLELEPADVDLLSKMLCLNPKQRITFSASQVPQRC</sequence>
<evidence type="ECO:0000313" key="2">
    <source>
        <dbReference type="Proteomes" id="UP001164539"/>
    </source>
</evidence>
<gene>
    <name evidence="1" type="ORF">OWV82_016602</name>
</gene>
<reference evidence="1 2" key="1">
    <citation type="journal article" date="2023" name="Science">
        <title>Complex scaffold remodeling in plant triterpene biosynthesis.</title>
        <authorList>
            <person name="De La Pena R."/>
            <person name="Hodgson H."/>
            <person name="Liu J.C."/>
            <person name="Stephenson M.J."/>
            <person name="Martin A.C."/>
            <person name="Owen C."/>
            <person name="Harkess A."/>
            <person name="Leebens-Mack J."/>
            <person name="Jimenez L.E."/>
            <person name="Osbourn A."/>
            <person name="Sattely E.S."/>
        </authorList>
    </citation>
    <scope>NUCLEOTIDE SEQUENCE [LARGE SCALE GENOMIC DNA]</scope>
    <source>
        <strain evidence="2">cv. JPN11</strain>
        <tissue evidence="1">Leaf</tissue>
    </source>
</reference>
<dbReference type="EMBL" id="CM051402">
    <property type="protein sequence ID" value="KAJ4710411.1"/>
    <property type="molecule type" value="Genomic_DNA"/>
</dbReference>
<dbReference type="Proteomes" id="UP001164539">
    <property type="component" value="Chromosome 9"/>
</dbReference>
<organism evidence="1 2">
    <name type="scientific">Melia azedarach</name>
    <name type="common">Chinaberry tree</name>
    <dbReference type="NCBI Taxonomy" id="155640"/>
    <lineage>
        <taxon>Eukaryota</taxon>
        <taxon>Viridiplantae</taxon>
        <taxon>Streptophyta</taxon>
        <taxon>Embryophyta</taxon>
        <taxon>Tracheophyta</taxon>
        <taxon>Spermatophyta</taxon>
        <taxon>Magnoliopsida</taxon>
        <taxon>eudicotyledons</taxon>
        <taxon>Gunneridae</taxon>
        <taxon>Pentapetalae</taxon>
        <taxon>rosids</taxon>
        <taxon>malvids</taxon>
        <taxon>Sapindales</taxon>
        <taxon>Meliaceae</taxon>
        <taxon>Melia</taxon>
    </lineage>
</organism>
<keyword evidence="1" id="KW-0418">Kinase</keyword>
<keyword evidence="2" id="KW-1185">Reference proteome</keyword>
<keyword evidence="1" id="KW-0808">Transferase</keyword>
<comment type="caution">
    <text evidence="1">The sequence shown here is derived from an EMBL/GenBank/DDBJ whole genome shotgun (WGS) entry which is preliminary data.</text>
</comment>
<proteinExistence type="predicted"/>